<proteinExistence type="predicted"/>
<name>A0A2V2N5G6_9EURY</name>
<reference evidence="1 2" key="1">
    <citation type="submission" date="2018-05" db="EMBL/GenBank/DDBJ databases">
        <title>Draft genome of Methanospirillum stamsii Pt1.</title>
        <authorList>
            <person name="Dueholm M.S."/>
            <person name="Nielsen P.H."/>
            <person name="Bakmann L.F."/>
            <person name="Otzen D.E."/>
        </authorList>
    </citation>
    <scope>NUCLEOTIDE SEQUENCE [LARGE SCALE GENOMIC DNA]</scope>
    <source>
        <strain evidence="1 2">Pt1</strain>
    </source>
</reference>
<dbReference type="EMBL" id="QGMZ01000014">
    <property type="protein sequence ID" value="PWR75059.1"/>
    <property type="molecule type" value="Genomic_DNA"/>
</dbReference>
<protein>
    <submittedName>
        <fullName evidence="1">Uncharacterized protein</fullName>
    </submittedName>
</protein>
<dbReference type="AlphaFoldDB" id="A0A2V2N5G6"/>
<evidence type="ECO:0000313" key="2">
    <source>
        <dbReference type="Proteomes" id="UP000245934"/>
    </source>
</evidence>
<accession>A0A2V2N5G6</accession>
<sequence length="90" mass="9558">MADFTQTATVKTAVRELAAPIDSMAAFTSIIDDILTNNPWGCTSYEQAGVTLPGVSKASESYTGRVIYENNEAKTVGTISIKAPTPSAYH</sequence>
<gene>
    <name evidence="1" type="ORF">DLD82_07535</name>
</gene>
<dbReference type="OrthoDB" id="117414at2157"/>
<organism evidence="1 2">
    <name type="scientific">Methanospirillum stamsii</name>
    <dbReference type="NCBI Taxonomy" id="1277351"/>
    <lineage>
        <taxon>Archaea</taxon>
        <taxon>Methanobacteriati</taxon>
        <taxon>Methanobacteriota</taxon>
        <taxon>Stenosarchaea group</taxon>
        <taxon>Methanomicrobia</taxon>
        <taxon>Methanomicrobiales</taxon>
        <taxon>Methanospirillaceae</taxon>
        <taxon>Methanospirillum</taxon>
    </lineage>
</organism>
<dbReference type="GeneID" id="97611052"/>
<dbReference type="RefSeq" id="WP_109940490.1">
    <property type="nucleotide sequence ID" value="NZ_CP176366.1"/>
</dbReference>
<dbReference type="Proteomes" id="UP000245934">
    <property type="component" value="Unassembled WGS sequence"/>
</dbReference>
<evidence type="ECO:0000313" key="1">
    <source>
        <dbReference type="EMBL" id="PWR75059.1"/>
    </source>
</evidence>
<keyword evidence="2" id="KW-1185">Reference proteome</keyword>
<comment type="caution">
    <text evidence="1">The sequence shown here is derived from an EMBL/GenBank/DDBJ whole genome shotgun (WGS) entry which is preliminary data.</text>
</comment>